<evidence type="ECO:0000313" key="4">
    <source>
        <dbReference type="Proteomes" id="UP000647235"/>
    </source>
</evidence>
<dbReference type="InterPro" id="IPR010982">
    <property type="entry name" value="Lambda_DNA-bd_dom_sf"/>
</dbReference>
<keyword evidence="4" id="KW-1185">Reference proteome</keyword>
<dbReference type="CDD" id="cd00093">
    <property type="entry name" value="HTH_XRE"/>
    <property type="match status" value="1"/>
</dbReference>
<dbReference type="PROSITE" id="PS50943">
    <property type="entry name" value="HTH_CROC1"/>
    <property type="match status" value="1"/>
</dbReference>
<reference evidence="3 4" key="1">
    <citation type="submission" date="2020-08" db="EMBL/GenBank/DDBJ databases">
        <title>Genome public.</title>
        <authorList>
            <person name="Liu C."/>
            <person name="Sun Q."/>
        </authorList>
    </citation>
    <scope>NUCLEOTIDE SEQUENCE [LARGE SCALE GENOMIC DNA]</scope>
    <source>
        <strain evidence="3 4">NSJ-36</strain>
    </source>
</reference>
<evidence type="ECO:0000256" key="1">
    <source>
        <dbReference type="ARBA" id="ARBA00023125"/>
    </source>
</evidence>
<evidence type="ECO:0000313" key="3">
    <source>
        <dbReference type="EMBL" id="MBC5666303.1"/>
    </source>
</evidence>
<dbReference type="PANTHER" id="PTHR46558">
    <property type="entry name" value="TRACRIPTIONAL REGULATORY PROTEIN-RELATED-RELATED"/>
    <property type="match status" value="1"/>
</dbReference>
<dbReference type="PANTHER" id="PTHR46558:SF11">
    <property type="entry name" value="HTH-TYPE TRANSCRIPTIONAL REGULATOR XRE"/>
    <property type="match status" value="1"/>
</dbReference>
<dbReference type="InterPro" id="IPR001387">
    <property type="entry name" value="Cro/C1-type_HTH"/>
</dbReference>
<gene>
    <name evidence="3" type="ORF">H8S07_13810</name>
</gene>
<dbReference type="RefSeq" id="WP_118288631.1">
    <property type="nucleotide sequence ID" value="NZ_JACOOY010000025.1"/>
</dbReference>
<sequence length="491" mass="56586">MKDYSLGNFISALREKKGLSQYQLGALVGVTDKAVSKWENGASKPRINTVKKLAQVLDVGIDELLTCEYATFGRKRKDLFAMKNDILKIAEERVKEIYGENPPLDVVNRFQTEELLLEDREILLWMGFFGKLQEVFEKDNGYALVRGGQLGASFIAWILGGTIVNPLPAHYYCPACKKMEFFKETKCGIDLPDKKCSCGEKLKKDGFGIATVNIFPLRKWMEITVSKNGTGLVKKCLDNYFKEYGVVREVIISNNVKGEDAFDRFNVKRYMVVSEELNKRFPEKIVRLSFEEYYNTAHDILGITVVEADKSVEFKYVDIEFSKKQIKEYYNYAKENDIFDDPVRNIHLPKILADIKEPSFGDLVAINGFLHGTGVWENNAEYLYKKGIPLQDMIYCCEDVYSYLYDKLKGVNSDNLSGLICEIKNSVCKGKYLKNTMPQEIEKLLDENEVPEWYIESMKKIRYLFPKAHIIASLKKDIEEFLILEKNRKLY</sequence>
<comment type="caution">
    <text evidence="3">The sequence shown here is derived from an EMBL/GenBank/DDBJ whole genome shotgun (WGS) entry which is preliminary data.</text>
</comment>
<accession>A0ABR7EY73</accession>
<proteinExistence type="predicted"/>
<dbReference type="Proteomes" id="UP000647235">
    <property type="component" value="Unassembled WGS sequence"/>
</dbReference>
<organism evidence="3 4">
    <name type="scientific">Dorea hominis</name>
    <dbReference type="NCBI Taxonomy" id="2763040"/>
    <lineage>
        <taxon>Bacteria</taxon>
        <taxon>Bacillati</taxon>
        <taxon>Bacillota</taxon>
        <taxon>Clostridia</taxon>
        <taxon>Lachnospirales</taxon>
        <taxon>Lachnospiraceae</taxon>
        <taxon>Dorea</taxon>
    </lineage>
</organism>
<dbReference type="SUPFAM" id="SSF47413">
    <property type="entry name" value="lambda repressor-like DNA-binding domains"/>
    <property type="match status" value="1"/>
</dbReference>
<dbReference type="Gene3D" id="6.10.140.1510">
    <property type="match status" value="1"/>
</dbReference>
<protein>
    <submittedName>
        <fullName evidence="3">Helix-turn-helix domain-containing protein</fullName>
    </submittedName>
</protein>
<dbReference type="Pfam" id="PF01381">
    <property type="entry name" value="HTH_3"/>
    <property type="match status" value="1"/>
</dbReference>
<feature type="domain" description="HTH cro/C1-type" evidence="2">
    <location>
        <begin position="10"/>
        <end position="64"/>
    </location>
</feature>
<dbReference type="Gene3D" id="1.10.260.40">
    <property type="entry name" value="lambda repressor-like DNA-binding domains"/>
    <property type="match status" value="1"/>
</dbReference>
<dbReference type="EMBL" id="JACOOY010000025">
    <property type="protein sequence ID" value="MBC5666303.1"/>
    <property type="molecule type" value="Genomic_DNA"/>
</dbReference>
<keyword evidence="1" id="KW-0238">DNA-binding</keyword>
<dbReference type="SMART" id="SM00530">
    <property type="entry name" value="HTH_XRE"/>
    <property type="match status" value="1"/>
</dbReference>
<evidence type="ECO:0000259" key="2">
    <source>
        <dbReference type="PROSITE" id="PS50943"/>
    </source>
</evidence>
<name>A0ABR7EY73_9FIRM</name>